<dbReference type="PANTHER" id="PTHR43884">
    <property type="entry name" value="ACYL-COA DEHYDROGENASE"/>
    <property type="match status" value="1"/>
</dbReference>
<protein>
    <submittedName>
        <fullName evidence="4">Oxidoreductase</fullName>
    </submittedName>
</protein>
<keyword evidence="3" id="KW-0560">Oxidoreductase</keyword>
<reference evidence="5" key="1">
    <citation type="journal article" date="2019" name="Int. J. Syst. Evol. Microbiol.">
        <title>The Global Catalogue of Microorganisms (GCM) 10K type strain sequencing project: providing services to taxonomists for standard genome sequencing and annotation.</title>
        <authorList>
            <consortium name="The Broad Institute Genomics Platform"/>
            <consortium name="The Broad Institute Genome Sequencing Center for Infectious Disease"/>
            <person name="Wu L."/>
            <person name="Ma J."/>
        </authorList>
    </citation>
    <scope>NUCLEOTIDE SEQUENCE [LARGE SCALE GENOMIC DNA]</scope>
    <source>
        <strain evidence="5">CGMCC 4.7349</strain>
    </source>
</reference>
<accession>A0ABQ2MXH2</accession>
<dbReference type="SUPFAM" id="SSF47203">
    <property type="entry name" value="Acyl-CoA dehydrogenase C-terminal domain-like"/>
    <property type="match status" value="1"/>
</dbReference>
<keyword evidence="5" id="KW-1185">Reference proteome</keyword>
<evidence type="ECO:0000313" key="5">
    <source>
        <dbReference type="Proteomes" id="UP000656881"/>
    </source>
</evidence>
<dbReference type="InterPro" id="IPR009100">
    <property type="entry name" value="AcylCoA_DH/oxidase_NM_dom_sf"/>
</dbReference>
<proteinExistence type="predicted"/>
<evidence type="ECO:0000256" key="2">
    <source>
        <dbReference type="ARBA" id="ARBA00022827"/>
    </source>
</evidence>
<dbReference type="EMBL" id="BMNG01000030">
    <property type="protein sequence ID" value="GGO59803.1"/>
    <property type="molecule type" value="Genomic_DNA"/>
</dbReference>
<keyword evidence="2" id="KW-0274">FAD</keyword>
<dbReference type="SUPFAM" id="SSF56645">
    <property type="entry name" value="Acyl-CoA dehydrogenase NM domain-like"/>
    <property type="match status" value="1"/>
</dbReference>
<dbReference type="InterPro" id="IPR036250">
    <property type="entry name" value="AcylCo_DH-like_C"/>
</dbReference>
<comment type="caution">
    <text evidence="4">The sequence shown here is derived from an EMBL/GenBank/DDBJ whole genome shotgun (WGS) entry which is preliminary data.</text>
</comment>
<evidence type="ECO:0000256" key="1">
    <source>
        <dbReference type="ARBA" id="ARBA00022630"/>
    </source>
</evidence>
<sequence>MQVRSLDFARAVCDRYHPGLLTALQAIPFAEREATGSPAIGVFRGHGGVALMVPAAFGGHGADPVDVVRVQRAVGAASPSVAAGVTMHHFTVSMLYALAEPAGRLADSQVKLLHRIVPDQVLMASGWAEGKTQQNIFTPSVTAKPVEGGYRLSGAKKPCSLAHSMQLLTASIAVPGPDGTPELALALVPAGAPGLSVHPFWGSDVLAASESEEVRLTDVFVPDDMVIRTTAEDPTRIDDLQAAGVIWFEMLVSAGYAGAAAALAEVVLERGRGTAAERAGVVIDAESAFALLEGVARAVRDGLGGEEAVAQVLIARYAAQDLLARCAEQSLELLGGMDFIHSPDHARLAASVRPLIFHPPGRSATCAPLADYFNGAPLDLS</sequence>
<dbReference type="Gene3D" id="2.40.110.10">
    <property type="entry name" value="Butyryl-CoA Dehydrogenase, subunit A, domain 2"/>
    <property type="match status" value="1"/>
</dbReference>
<evidence type="ECO:0000313" key="4">
    <source>
        <dbReference type="EMBL" id="GGO59803.1"/>
    </source>
</evidence>
<evidence type="ECO:0000256" key="3">
    <source>
        <dbReference type="ARBA" id="ARBA00023002"/>
    </source>
</evidence>
<organism evidence="4 5">
    <name type="scientific">Streptomyces lasiicapitis</name>
    <dbReference type="NCBI Taxonomy" id="1923961"/>
    <lineage>
        <taxon>Bacteria</taxon>
        <taxon>Bacillati</taxon>
        <taxon>Actinomycetota</taxon>
        <taxon>Actinomycetes</taxon>
        <taxon>Kitasatosporales</taxon>
        <taxon>Streptomycetaceae</taxon>
        <taxon>Streptomyces</taxon>
    </lineage>
</organism>
<dbReference type="Proteomes" id="UP000656881">
    <property type="component" value="Unassembled WGS sequence"/>
</dbReference>
<dbReference type="Gene3D" id="1.10.540.10">
    <property type="entry name" value="Acyl-CoA dehydrogenase/oxidase, N-terminal domain"/>
    <property type="match status" value="1"/>
</dbReference>
<dbReference type="InterPro" id="IPR046373">
    <property type="entry name" value="Acyl-CoA_Oxase/DH_mid-dom_sf"/>
</dbReference>
<keyword evidence="1" id="KW-0285">Flavoprotein</keyword>
<name>A0ABQ2MXH2_9ACTN</name>
<dbReference type="PANTHER" id="PTHR43884:SF20">
    <property type="entry name" value="ACYL-COA DEHYDROGENASE FADE28"/>
    <property type="match status" value="1"/>
</dbReference>
<gene>
    <name evidence="4" type="ORF">GCM10012286_82240</name>
</gene>
<dbReference type="InterPro" id="IPR037069">
    <property type="entry name" value="AcylCoA_DH/ox_N_sf"/>
</dbReference>